<keyword evidence="3" id="KW-1185">Reference proteome</keyword>
<keyword evidence="1" id="KW-0472">Membrane</keyword>
<gene>
    <name evidence="2" type="ORF">LWI29_034196</name>
</gene>
<dbReference type="PANTHER" id="PTHR33116">
    <property type="entry name" value="REVERSE TRANSCRIPTASE ZINC-BINDING DOMAIN-CONTAINING PROTEIN-RELATED-RELATED"/>
    <property type="match status" value="1"/>
</dbReference>
<dbReference type="PANTHER" id="PTHR33116:SF75">
    <property type="entry name" value="RIBONUCLEASE H PROTEIN"/>
    <property type="match status" value="1"/>
</dbReference>
<dbReference type="Proteomes" id="UP001168877">
    <property type="component" value="Unassembled WGS sequence"/>
</dbReference>
<name>A0AA39SWB7_ACESA</name>
<keyword evidence="1" id="KW-1133">Transmembrane helix</keyword>
<reference evidence="2" key="2">
    <citation type="submission" date="2023-06" db="EMBL/GenBank/DDBJ databases">
        <authorList>
            <person name="Swenson N.G."/>
            <person name="Wegrzyn J.L."/>
            <person name="Mcevoy S.L."/>
        </authorList>
    </citation>
    <scope>NUCLEOTIDE SEQUENCE</scope>
    <source>
        <strain evidence="2">NS2018</strain>
        <tissue evidence="2">Leaf</tissue>
    </source>
</reference>
<dbReference type="AlphaFoldDB" id="A0AA39SWB7"/>
<feature type="transmembrane region" description="Helical" evidence="1">
    <location>
        <begin position="136"/>
        <end position="160"/>
    </location>
</feature>
<evidence type="ECO:0000256" key="1">
    <source>
        <dbReference type="SAM" id="Phobius"/>
    </source>
</evidence>
<comment type="caution">
    <text evidence="2">The sequence shown here is derived from an EMBL/GenBank/DDBJ whole genome shotgun (WGS) entry which is preliminary data.</text>
</comment>
<accession>A0AA39SWB7</accession>
<keyword evidence="1" id="KW-0812">Transmembrane</keyword>
<organism evidence="2 3">
    <name type="scientific">Acer saccharum</name>
    <name type="common">Sugar maple</name>
    <dbReference type="NCBI Taxonomy" id="4024"/>
    <lineage>
        <taxon>Eukaryota</taxon>
        <taxon>Viridiplantae</taxon>
        <taxon>Streptophyta</taxon>
        <taxon>Embryophyta</taxon>
        <taxon>Tracheophyta</taxon>
        <taxon>Spermatophyta</taxon>
        <taxon>Magnoliopsida</taxon>
        <taxon>eudicotyledons</taxon>
        <taxon>Gunneridae</taxon>
        <taxon>Pentapetalae</taxon>
        <taxon>rosids</taxon>
        <taxon>malvids</taxon>
        <taxon>Sapindales</taxon>
        <taxon>Sapindaceae</taxon>
        <taxon>Hippocastanoideae</taxon>
        <taxon>Acereae</taxon>
        <taxon>Acer</taxon>
    </lineage>
</organism>
<proteinExistence type="predicted"/>
<reference evidence="2" key="1">
    <citation type="journal article" date="2022" name="Plant J.">
        <title>Strategies of tolerance reflected in two North American maple genomes.</title>
        <authorList>
            <person name="McEvoy S.L."/>
            <person name="Sezen U.U."/>
            <person name="Trouern-Trend A."/>
            <person name="McMahon S.M."/>
            <person name="Schaberg P.G."/>
            <person name="Yang J."/>
            <person name="Wegrzyn J.L."/>
            <person name="Swenson N.G."/>
        </authorList>
    </citation>
    <scope>NUCLEOTIDE SEQUENCE</scope>
    <source>
        <strain evidence="2">NS2018</strain>
    </source>
</reference>
<protein>
    <submittedName>
        <fullName evidence="2">Uncharacterized protein</fullName>
    </submittedName>
</protein>
<evidence type="ECO:0000313" key="2">
    <source>
        <dbReference type="EMBL" id="KAK0606106.1"/>
    </source>
</evidence>
<dbReference type="EMBL" id="JAUESC010000002">
    <property type="protein sequence ID" value="KAK0606106.1"/>
    <property type="molecule type" value="Genomic_DNA"/>
</dbReference>
<sequence length="332" mass="38383">MLCATKNRGLIRGVEFQNDAIHLTHLQFVNDTMLFIDPSTEYLLNAKRILRCFELASGLKINFHKSCLVKIGKKRQGDEDWTRMFRCASSSLPIMYLGLPLGGNARKEALWNPIICKVKEILAPWKRGFMSKGGRLVFIKAVLSSLPSYFMSIFSIPVGVAKKIEKLQREFFWNDGVLKRKIHVMDWGTVCKSDCVRFWYDLSWDSVKLKNAFPRIFALAVNKGGVVKEFGRFEAASWVWDVRLRRLLFDWEKNQWNNFMLYFQNIIVRKVIPDALAWTFCPNKNFSVKSFRRCLEDSKGLIGEVDCPSMERNMSSVSRSLYVAIVQGENFG</sequence>
<evidence type="ECO:0000313" key="3">
    <source>
        <dbReference type="Proteomes" id="UP001168877"/>
    </source>
</evidence>